<accession>A0A8H2NME2</accession>
<protein>
    <submittedName>
        <fullName evidence="1">Uncharacterized protein</fullName>
    </submittedName>
</protein>
<dbReference type="AlphaFoldDB" id="A0A8H2NME2"/>
<dbReference type="EMBL" id="CABVIE010000001">
    <property type="protein sequence ID" value="VVO54951.1"/>
    <property type="molecule type" value="Genomic_DNA"/>
</dbReference>
<evidence type="ECO:0000313" key="1">
    <source>
        <dbReference type="EMBL" id="VVO54951.1"/>
    </source>
</evidence>
<comment type="caution">
    <text evidence="1">The sequence shown here is derived from an EMBL/GenBank/DDBJ whole genome shotgun (WGS) entry which is preliminary data.</text>
</comment>
<name>A0A8H2NME2_PSEFL</name>
<dbReference type="Proteomes" id="UP000325723">
    <property type="component" value="Unassembled WGS sequence"/>
</dbReference>
<sequence length="141" mass="15230">MTQFIAPVAYPNANLTYHLDKGSSRAAPDSLVNVSVYAHVYAQPEQDQCGPYKTGISASSSNDAWTIRCSEKASGLMGLGLFCGCLKAWRLMVNAVFFKQPGDVSRTVQYAFDLDLVIHPTVENQISAMGKHSQSLGAIVS</sequence>
<gene>
    <name evidence="1" type="ORF">PS900_00496</name>
</gene>
<organism evidence="1 2">
    <name type="scientific">Pseudomonas fluorescens</name>
    <dbReference type="NCBI Taxonomy" id="294"/>
    <lineage>
        <taxon>Bacteria</taxon>
        <taxon>Pseudomonadati</taxon>
        <taxon>Pseudomonadota</taxon>
        <taxon>Gammaproteobacteria</taxon>
        <taxon>Pseudomonadales</taxon>
        <taxon>Pseudomonadaceae</taxon>
        <taxon>Pseudomonas</taxon>
    </lineage>
</organism>
<reference evidence="1 2" key="1">
    <citation type="submission" date="2019-09" db="EMBL/GenBank/DDBJ databases">
        <authorList>
            <person name="Chandra G."/>
            <person name="Truman W A."/>
        </authorList>
    </citation>
    <scope>NUCLEOTIDE SEQUENCE [LARGE SCALE GENOMIC DNA]</scope>
    <source>
        <strain evidence="1">PS900</strain>
    </source>
</reference>
<evidence type="ECO:0000313" key="2">
    <source>
        <dbReference type="Proteomes" id="UP000325723"/>
    </source>
</evidence>
<proteinExistence type="predicted"/>